<dbReference type="PATRIC" id="fig|178901.16.peg.1495"/>
<proteinExistence type="predicted"/>
<dbReference type="AlphaFoldDB" id="A0A177GCM5"/>
<evidence type="ECO:0000256" key="3">
    <source>
        <dbReference type="ARBA" id="ARBA00023237"/>
    </source>
</evidence>
<organism evidence="4 5">
    <name type="scientific">Acetobacter malorum</name>
    <dbReference type="NCBI Taxonomy" id="178901"/>
    <lineage>
        <taxon>Bacteria</taxon>
        <taxon>Pseudomonadati</taxon>
        <taxon>Pseudomonadota</taxon>
        <taxon>Alphaproteobacteria</taxon>
        <taxon>Acetobacterales</taxon>
        <taxon>Acetobacteraceae</taxon>
        <taxon>Acetobacter</taxon>
    </lineage>
</organism>
<evidence type="ECO:0000313" key="5">
    <source>
        <dbReference type="Proteomes" id="UP000077349"/>
    </source>
</evidence>
<name>A0A177GCM5_9PROT</name>
<comment type="caution">
    <text evidence="4">The sequence shown here is derived from an EMBL/GenBank/DDBJ whole genome shotgun (WGS) entry which is preliminary data.</text>
</comment>
<sequence length="101" mass="11479">MSGWSENGRLARPLWHPPRSDSLYFSALGTLDATVFADLGELPHWEDRKWAKNFRLFLSVDNVFNERINVHNGKGSTPAGYQPAFMDPLGRTITFSIRKTV</sequence>
<protein>
    <submittedName>
        <fullName evidence="4">Uncharacterized protein</fullName>
    </submittedName>
</protein>
<gene>
    <name evidence="4" type="ORF">Amal_01414</name>
</gene>
<dbReference type="Proteomes" id="UP000077349">
    <property type="component" value="Unassembled WGS sequence"/>
</dbReference>
<dbReference type="GO" id="GO:0009279">
    <property type="term" value="C:cell outer membrane"/>
    <property type="evidence" value="ECO:0007669"/>
    <property type="project" value="UniProtKB-SubCell"/>
</dbReference>
<evidence type="ECO:0000256" key="2">
    <source>
        <dbReference type="ARBA" id="ARBA00023136"/>
    </source>
</evidence>
<evidence type="ECO:0000313" key="4">
    <source>
        <dbReference type="EMBL" id="OAG77427.1"/>
    </source>
</evidence>
<dbReference type="InterPro" id="IPR036942">
    <property type="entry name" value="Beta-barrel_TonB_sf"/>
</dbReference>
<dbReference type="Gene3D" id="2.40.170.20">
    <property type="entry name" value="TonB-dependent receptor, beta-barrel domain"/>
    <property type="match status" value="1"/>
</dbReference>
<dbReference type="SUPFAM" id="SSF56935">
    <property type="entry name" value="Porins"/>
    <property type="match status" value="1"/>
</dbReference>
<dbReference type="EMBL" id="LVHD01000014">
    <property type="protein sequence ID" value="OAG77427.1"/>
    <property type="molecule type" value="Genomic_DNA"/>
</dbReference>
<accession>A0A177GCM5</accession>
<keyword evidence="3" id="KW-0998">Cell outer membrane</keyword>
<evidence type="ECO:0000256" key="1">
    <source>
        <dbReference type="ARBA" id="ARBA00004442"/>
    </source>
</evidence>
<keyword evidence="2" id="KW-0472">Membrane</keyword>
<comment type="subcellular location">
    <subcellularLocation>
        <location evidence="1">Cell outer membrane</location>
    </subcellularLocation>
</comment>
<reference evidence="4 5" key="1">
    <citation type="submission" date="2016-03" db="EMBL/GenBank/DDBJ databases">
        <title>Draft genome sequence of Acetobacter malorum CECT 7742, a strain isolated from strawberry vinegar.</title>
        <authorList>
            <person name="Sainz F."/>
            <person name="Mas A."/>
            <person name="Torija M.J."/>
        </authorList>
    </citation>
    <scope>NUCLEOTIDE SEQUENCE [LARGE SCALE GENOMIC DNA]</scope>
    <source>
        <strain evidence="4 5">CECT 7742</strain>
    </source>
</reference>